<keyword evidence="1" id="KW-0521">NADP</keyword>
<dbReference type="InterPro" id="IPR004443">
    <property type="entry name" value="YjeF_N_dom"/>
</dbReference>
<dbReference type="Gene3D" id="3.40.50.10260">
    <property type="entry name" value="YjeF N-terminal domain"/>
    <property type="match status" value="1"/>
</dbReference>
<name>A0ABU5N959_9MICO</name>
<keyword evidence="1 3" id="KW-0413">Isomerase</keyword>
<dbReference type="EMBL" id="JAWJYN010000002">
    <property type="protein sequence ID" value="MDZ8162623.1"/>
    <property type="molecule type" value="Genomic_DNA"/>
</dbReference>
<comment type="cofactor">
    <cofactor evidence="1">
        <name>K(+)</name>
        <dbReference type="ChEBI" id="CHEBI:29103"/>
    </cofactor>
    <text evidence="1">Binds 1 potassium ion per subunit.</text>
</comment>
<feature type="binding site" evidence="1">
    <location>
        <position position="60"/>
    </location>
    <ligand>
        <name>K(+)</name>
        <dbReference type="ChEBI" id="CHEBI:29103"/>
    </ligand>
</feature>
<sequence>MTTTVPAYTADQVRAAEKPLLDAGEPLMLRAASALARVVADELVDRVHPRVLVLAGRGDNGGDALYAAERLAEAGMDVDALLTSGDAHVAALAAAMSAGVRRIEADGLDATGYDLVVDGIVGIGAREPLRGAARETVLAMRGAELPPVVAVDLPSGLHPDEGSADDAVLPAEVTVTFGAAKCGLGGGEGLAGRIVLVDLGLDLPEATDRVEVERVVAGGDAQRA</sequence>
<evidence type="ECO:0000256" key="1">
    <source>
        <dbReference type="HAMAP-Rule" id="MF_01966"/>
    </source>
</evidence>
<dbReference type="Proteomes" id="UP001291912">
    <property type="component" value="Unassembled WGS sequence"/>
</dbReference>
<comment type="caution">
    <text evidence="1">Lacks conserved residue(s) required for the propagation of feature annotation.</text>
</comment>
<comment type="similarity">
    <text evidence="1">Belongs to the NnrE/AIBP family.</text>
</comment>
<feature type="binding site" evidence="1">
    <location>
        <position position="152"/>
    </location>
    <ligand>
        <name>(6S)-NADPHX</name>
        <dbReference type="ChEBI" id="CHEBI:64076"/>
    </ligand>
</feature>
<keyword evidence="1" id="KW-0547">Nucleotide-binding</keyword>
<dbReference type="PROSITE" id="PS51385">
    <property type="entry name" value="YJEF_N"/>
    <property type="match status" value="1"/>
</dbReference>
<reference evidence="3 4" key="1">
    <citation type="submission" date="2023-10" db="EMBL/GenBank/DDBJ databases">
        <title>Microbacterium xanthum sp. nov., isolated from seaweed.</title>
        <authorList>
            <person name="Lee S.D."/>
        </authorList>
    </citation>
    <scope>NUCLEOTIDE SEQUENCE [LARGE SCALE GENOMIC DNA]</scope>
    <source>
        <strain evidence="3 4">KCTC 19124</strain>
    </source>
</reference>
<keyword evidence="4" id="KW-1185">Reference proteome</keyword>
<comment type="catalytic activity">
    <reaction evidence="1">
        <text>(6R)-NADHX = (6S)-NADHX</text>
        <dbReference type="Rhea" id="RHEA:32215"/>
        <dbReference type="ChEBI" id="CHEBI:64074"/>
        <dbReference type="ChEBI" id="CHEBI:64075"/>
        <dbReference type="EC" id="5.1.99.6"/>
    </reaction>
</comment>
<feature type="binding site" evidence="1">
    <location>
        <begin position="59"/>
        <end position="63"/>
    </location>
    <ligand>
        <name>(6S)-NADPHX</name>
        <dbReference type="ChEBI" id="CHEBI:64076"/>
    </ligand>
</feature>
<comment type="catalytic activity">
    <reaction evidence="1">
        <text>(6R)-NADPHX = (6S)-NADPHX</text>
        <dbReference type="Rhea" id="RHEA:32227"/>
        <dbReference type="ChEBI" id="CHEBI:64076"/>
        <dbReference type="ChEBI" id="CHEBI:64077"/>
        <dbReference type="EC" id="5.1.99.6"/>
    </reaction>
</comment>
<feature type="binding site" evidence="1">
    <location>
        <begin position="122"/>
        <end position="128"/>
    </location>
    <ligand>
        <name>(6S)-NADPHX</name>
        <dbReference type="ChEBI" id="CHEBI:64076"/>
    </ligand>
</feature>
<proteinExistence type="inferred from homology"/>
<organism evidence="3 4">
    <name type="scientific">Microbacterium aquimaris</name>
    <dbReference type="NCBI Taxonomy" id="459816"/>
    <lineage>
        <taxon>Bacteria</taxon>
        <taxon>Bacillati</taxon>
        <taxon>Actinomycetota</taxon>
        <taxon>Actinomycetes</taxon>
        <taxon>Micrococcales</taxon>
        <taxon>Microbacteriaceae</taxon>
        <taxon>Microbacterium</taxon>
    </lineage>
</organism>
<dbReference type="Pfam" id="PF03853">
    <property type="entry name" value="YjeF_N"/>
    <property type="match status" value="1"/>
</dbReference>
<feature type="binding site" evidence="1">
    <location>
        <position position="118"/>
    </location>
    <ligand>
        <name>K(+)</name>
        <dbReference type="ChEBI" id="CHEBI:29103"/>
    </ligand>
</feature>
<evidence type="ECO:0000313" key="3">
    <source>
        <dbReference type="EMBL" id="MDZ8162623.1"/>
    </source>
</evidence>
<dbReference type="SUPFAM" id="SSF64153">
    <property type="entry name" value="YjeF N-terminal domain-like"/>
    <property type="match status" value="1"/>
</dbReference>
<keyword evidence="1" id="KW-0520">NAD</keyword>
<evidence type="ECO:0000259" key="2">
    <source>
        <dbReference type="PROSITE" id="PS51385"/>
    </source>
</evidence>
<feature type="binding site" evidence="1">
    <location>
        <position position="155"/>
    </location>
    <ligand>
        <name>K(+)</name>
        <dbReference type="ChEBI" id="CHEBI:29103"/>
    </ligand>
</feature>
<dbReference type="RefSeq" id="WP_194425365.1">
    <property type="nucleotide sequence ID" value="NZ_BAAAPT010000002.1"/>
</dbReference>
<dbReference type="NCBIfam" id="TIGR00197">
    <property type="entry name" value="yjeF_nterm"/>
    <property type="match status" value="1"/>
</dbReference>
<feature type="domain" description="YjeF N-terminal" evidence="2">
    <location>
        <begin position="13"/>
        <end position="207"/>
    </location>
</feature>
<protein>
    <recommendedName>
        <fullName evidence="1">NAD(P)H-hydrate epimerase</fullName>
        <ecNumber evidence="1">5.1.99.6</ecNumber>
    </recommendedName>
    <alternativeName>
        <fullName evidence="1">NAD(P)HX epimerase</fullName>
    </alternativeName>
</protein>
<gene>
    <name evidence="1" type="primary">nnrE</name>
    <name evidence="3" type="ORF">R2Q92_12330</name>
</gene>
<keyword evidence="1" id="KW-0479">Metal-binding</keyword>
<keyword evidence="1" id="KW-0630">Potassium</keyword>
<dbReference type="HAMAP" id="MF_01966">
    <property type="entry name" value="NADHX_epimerase"/>
    <property type="match status" value="1"/>
</dbReference>
<dbReference type="InterPro" id="IPR036652">
    <property type="entry name" value="YjeF_N_dom_sf"/>
</dbReference>
<dbReference type="EC" id="5.1.99.6" evidence="1"/>
<comment type="function">
    <text evidence="1">Catalyzes the epimerization of the S- and R-forms of NAD(P)HX, a damaged form of NAD(P)H that is a result of enzymatic or heat-dependent hydration. This is a prerequisite for the S-specific NAD(P)H-hydrate dehydratase to allow the repair of both epimers of NAD(P)HX.</text>
</comment>
<evidence type="ECO:0000313" key="4">
    <source>
        <dbReference type="Proteomes" id="UP001291912"/>
    </source>
</evidence>
<accession>A0ABU5N959</accession>
<dbReference type="GO" id="GO:0052856">
    <property type="term" value="F:NAD(P)HX epimerase activity"/>
    <property type="evidence" value="ECO:0007669"/>
    <property type="project" value="UniProtKB-EC"/>
</dbReference>
<comment type="caution">
    <text evidence="3">The sequence shown here is derived from an EMBL/GenBank/DDBJ whole genome shotgun (WGS) entry which is preliminary data.</text>
</comment>